<dbReference type="EMBL" id="CAMPGE010025665">
    <property type="protein sequence ID" value="CAI2383402.1"/>
    <property type="molecule type" value="Genomic_DNA"/>
</dbReference>
<evidence type="ECO:0000256" key="3">
    <source>
        <dbReference type="ARBA" id="ARBA00022679"/>
    </source>
</evidence>
<dbReference type="CDD" id="cd05123">
    <property type="entry name" value="STKc_AGC"/>
    <property type="match status" value="1"/>
</dbReference>
<protein>
    <recommendedName>
        <fullName evidence="8">Protein kinase domain-containing protein</fullName>
    </recommendedName>
</protein>
<evidence type="ECO:0000256" key="6">
    <source>
        <dbReference type="ARBA" id="ARBA00022840"/>
    </source>
</evidence>
<keyword evidence="4 7" id="KW-0547">Nucleotide-binding</keyword>
<dbReference type="InterPro" id="IPR000719">
    <property type="entry name" value="Prot_kinase_dom"/>
</dbReference>
<keyword evidence="3" id="KW-0808">Transferase</keyword>
<evidence type="ECO:0000259" key="8">
    <source>
        <dbReference type="PROSITE" id="PS50011"/>
    </source>
</evidence>
<proteinExistence type="predicted"/>
<dbReference type="PANTHER" id="PTHR24351">
    <property type="entry name" value="RIBOSOMAL PROTEIN S6 KINASE"/>
    <property type="match status" value="1"/>
</dbReference>
<feature type="binding site" evidence="7">
    <location>
        <position position="161"/>
    </location>
    <ligand>
        <name>ATP</name>
        <dbReference type="ChEBI" id="CHEBI:30616"/>
    </ligand>
</feature>
<gene>
    <name evidence="9" type="ORF">ECRASSUSDP1_LOCUS24901</name>
</gene>
<dbReference type="Proteomes" id="UP001295684">
    <property type="component" value="Unassembled WGS sequence"/>
</dbReference>
<dbReference type="InterPro" id="IPR017441">
    <property type="entry name" value="Protein_kinase_ATP_BS"/>
</dbReference>
<evidence type="ECO:0000256" key="1">
    <source>
        <dbReference type="ARBA" id="ARBA00022527"/>
    </source>
</evidence>
<evidence type="ECO:0000256" key="4">
    <source>
        <dbReference type="ARBA" id="ARBA00022741"/>
    </source>
</evidence>
<evidence type="ECO:0000256" key="5">
    <source>
        <dbReference type="ARBA" id="ARBA00022777"/>
    </source>
</evidence>
<name>A0AAD1Y5M9_EUPCR</name>
<evidence type="ECO:0000256" key="2">
    <source>
        <dbReference type="ARBA" id="ARBA00022553"/>
    </source>
</evidence>
<dbReference type="PROSITE" id="PS00107">
    <property type="entry name" value="PROTEIN_KINASE_ATP"/>
    <property type="match status" value="1"/>
</dbReference>
<dbReference type="Gene3D" id="3.30.200.20">
    <property type="entry name" value="Phosphorylase Kinase, domain 1"/>
    <property type="match status" value="1"/>
</dbReference>
<dbReference type="FunFam" id="1.10.510.10:FF:000008">
    <property type="entry name" value="Non-specific serine/threonine protein kinase"/>
    <property type="match status" value="1"/>
</dbReference>
<dbReference type="Pfam" id="PF00069">
    <property type="entry name" value="Pkinase"/>
    <property type="match status" value="1"/>
</dbReference>
<dbReference type="InterPro" id="IPR011009">
    <property type="entry name" value="Kinase-like_dom_sf"/>
</dbReference>
<comment type="caution">
    <text evidence="9">The sequence shown here is derived from an EMBL/GenBank/DDBJ whole genome shotgun (WGS) entry which is preliminary data.</text>
</comment>
<dbReference type="PROSITE" id="PS00108">
    <property type="entry name" value="PROTEIN_KINASE_ST"/>
    <property type="match status" value="1"/>
</dbReference>
<keyword evidence="10" id="KW-1185">Reference proteome</keyword>
<organism evidence="9 10">
    <name type="scientific">Euplotes crassus</name>
    <dbReference type="NCBI Taxonomy" id="5936"/>
    <lineage>
        <taxon>Eukaryota</taxon>
        <taxon>Sar</taxon>
        <taxon>Alveolata</taxon>
        <taxon>Ciliophora</taxon>
        <taxon>Intramacronucleata</taxon>
        <taxon>Spirotrichea</taxon>
        <taxon>Hypotrichia</taxon>
        <taxon>Euplotida</taxon>
        <taxon>Euplotidae</taxon>
        <taxon>Moneuplotes</taxon>
    </lineage>
</organism>
<dbReference type="GO" id="GO:0004674">
    <property type="term" value="F:protein serine/threonine kinase activity"/>
    <property type="evidence" value="ECO:0007669"/>
    <property type="project" value="UniProtKB-KW"/>
</dbReference>
<dbReference type="SMART" id="SM00220">
    <property type="entry name" value="S_TKc"/>
    <property type="match status" value="1"/>
</dbReference>
<dbReference type="FunFam" id="3.30.200.20:FF:000042">
    <property type="entry name" value="Aurora kinase A"/>
    <property type="match status" value="1"/>
</dbReference>
<dbReference type="AlphaFoldDB" id="A0AAD1Y5M9"/>
<keyword evidence="5" id="KW-0418">Kinase</keyword>
<accession>A0AAD1Y5M9</accession>
<keyword evidence="6 7" id="KW-0067">ATP-binding</keyword>
<keyword evidence="1" id="KW-0723">Serine/threonine-protein kinase</keyword>
<keyword evidence="2" id="KW-0597">Phosphoprotein</keyword>
<dbReference type="Gene3D" id="1.10.510.10">
    <property type="entry name" value="Transferase(Phosphotransferase) domain 1"/>
    <property type="match status" value="1"/>
</dbReference>
<dbReference type="GO" id="GO:0005524">
    <property type="term" value="F:ATP binding"/>
    <property type="evidence" value="ECO:0007669"/>
    <property type="project" value="UniProtKB-UniRule"/>
</dbReference>
<feature type="domain" description="Protein kinase" evidence="8">
    <location>
        <begin position="132"/>
        <end position="388"/>
    </location>
</feature>
<evidence type="ECO:0000313" key="9">
    <source>
        <dbReference type="EMBL" id="CAI2383402.1"/>
    </source>
</evidence>
<dbReference type="PROSITE" id="PS50011">
    <property type="entry name" value="PROTEIN_KINASE_DOM"/>
    <property type="match status" value="1"/>
</dbReference>
<sequence length="765" mass="88882">MMWHFQGVLSEFTMGRNLLKRCFIFKVPDFGTETINCSSSILTVGWLLSEVTRRYNEKCSRMTKFSGVYHKRRLIVGLKSVKTIPALDYYLTQLGNTLEPLEDNTTLEVHFSKKKSKKLGDYGRANVSKEDFEYLKVIGKGGYSKVTLARKKDSGRIYAVKIMKKADVFNRTKRSFFRSEVQIQNSLKECNFIVDLYYAFQTQDELYLAMDLCVGGTLFYFLNQLEPGIKNEQVAKFYLAEIIIAMEFIHCKNIMYRDLKPENVLIDIDGHIKIADFGLAKKLRHPEDLSSTFCGSPEYLAPEMLLGAKHDRRVDFYTLGCLSYELLVGIPPFYAEDKQEMAREILSGTLFFPSGVSEEARDLMKWILSKDPQNRPSSFSEIKNHKFFEDIHWGKFQRKQVVPPWLPNLYNWHYNPKFMNIPLDQAFGEKVDKQELEDRESFYIEINTDSVMIDKISLLEHEYGSLVGQERSPGQIYESTDCKEYLENFDFEQDPEEELYIKEQIEGYKKRFNQLKKAKSEESKIPESIDESFEFRDTDESYCGSLNANRIKQSMISDRMHGFGVEKNERKKSVINSIIRHNLSSVKKSKRIRDSSFNTVCMNPDDTNASSLSHDNDINPKDGYKLTKFNSQMSLSPTKLRPTKSIMQKKNTEEEKVESGTDENNYLINNHKMTRCSFKRYKKYLNRPQTTKNNYERKTYKKGYMACKSTYLIKPSTKPHKKPRAVLKKENCSVSNLRMPSNKLINDIGEITSLKRSLKAGPEKA</sequence>
<dbReference type="InterPro" id="IPR045270">
    <property type="entry name" value="STKc_AGC"/>
</dbReference>
<evidence type="ECO:0000256" key="7">
    <source>
        <dbReference type="PROSITE-ProRule" id="PRU10141"/>
    </source>
</evidence>
<dbReference type="SUPFAM" id="SSF56112">
    <property type="entry name" value="Protein kinase-like (PK-like)"/>
    <property type="match status" value="1"/>
</dbReference>
<dbReference type="InterPro" id="IPR008271">
    <property type="entry name" value="Ser/Thr_kinase_AS"/>
</dbReference>
<reference evidence="9" key="1">
    <citation type="submission" date="2023-07" db="EMBL/GenBank/DDBJ databases">
        <authorList>
            <consortium name="AG Swart"/>
            <person name="Singh M."/>
            <person name="Singh A."/>
            <person name="Seah K."/>
            <person name="Emmerich C."/>
        </authorList>
    </citation>
    <scope>NUCLEOTIDE SEQUENCE</scope>
    <source>
        <strain evidence="9">DP1</strain>
    </source>
</reference>
<evidence type="ECO:0000313" key="10">
    <source>
        <dbReference type="Proteomes" id="UP001295684"/>
    </source>
</evidence>